<dbReference type="PANTHER" id="PTHR32097:SF4">
    <property type="entry name" value="GENERAL STRESS PROTEIN 16U"/>
    <property type="match status" value="1"/>
</dbReference>
<dbReference type="PANTHER" id="PTHR32097">
    <property type="entry name" value="CAMP-BINDING PROTEIN 1-RELATED"/>
    <property type="match status" value="1"/>
</dbReference>
<dbReference type="InterPro" id="IPR051324">
    <property type="entry name" value="Stress/Tellurium_Resist"/>
</dbReference>
<gene>
    <name evidence="3" type="ORF">DWQ67_12635</name>
</gene>
<proteinExistence type="inferred from homology"/>
<evidence type="ECO:0000313" key="3">
    <source>
        <dbReference type="EMBL" id="RKW69626.1"/>
    </source>
</evidence>
<feature type="domain" description="TerD" evidence="2">
    <location>
        <begin position="1"/>
        <end position="191"/>
    </location>
</feature>
<comment type="caution">
    <text evidence="3">The sequence shown here is derived from an EMBL/GenBank/DDBJ whole genome shotgun (WGS) entry which is preliminary data.</text>
</comment>
<sequence>MVVNLSKGGNISLAKAAPALTHARIGLGWDARSTDGQPFDLDASAFLCGADGRAISDQHFVFYNQLSDPSGSVAHVGDNRTGEGDGDDEAIDVFLDKVPAEVETVSIVVSIDQAVQRRQNFGMVSNAYVRLFDADNQADDTTIMFELNEDASTEAAVHFADLYRRGGEWKFRAVGQGWADATDLASVVAKFGLQAG</sequence>
<dbReference type="Proteomes" id="UP000273119">
    <property type="component" value="Unassembled WGS sequence"/>
</dbReference>
<evidence type="ECO:0000256" key="1">
    <source>
        <dbReference type="ARBA" id="ARBA00008775"/>
    </source>
</evidence>
<dbReference type="RefSeq" id="WP_121485956.1">
    <property type="nucleotide sequence ID" value="NZ_QQXL01000008.1"/>
</dbReference>
<dbReference type="Pfam" id="PF02342">
    <property type="entry name" value="TerD"/>
    <property type="match status" value="1"/>
</dbReference>
<name>A0A496PGM0_9MICC</name>
<evidence type="ECO:0000259" key="2">
    <source>
        <dbReference type="Pfam" id="PF02342"/>
    </source>
</evidence>
<dbReference type="Gene3D" id="2.60.60.30">
    <property type="entry name" value="sav2460 like domains"/>
    <property type="match status" value="1"/>
</dbReference>
<keyword evidence="4" id="KW-1185">Reference proteome</keyword>
<dbReference type="CDD" id="cd06974">
    <property type="entry name" value="TerD_like"/>
    <property type="match status" value="1"/>
</dbReference>
<reference evidence="3 4" key="1">
    <citation type="submission" date="2018-07" db="EMBL/GenBank/DDBJ databases">
        <title>Arthrobacter sp. nov., isolated from raw cow's milk with high bacterial count.</title>
        <authorList>
            <person name="Hahne J."/>
            <person name="Isele D."/>
            <person name="Lipski A."/>
        </authorList>
    </citation>
    <scope>NUCLEOTIDE SEQUENCE [LARGE SCALE GENOMIC DNA]</scope>
    <source>
        <strain evidence="3 4">JZ R-183</strain>
    </source>
</reference>
<comment type="similarity">
    <text evidence="1">Belongs to the CAPAB/TerDEXZ family.</text>
</comment>
<evidence type="ECO:0000313" key="4">
    <source>
        <dbReference type="Proteomes" id="UP000273119"/>
    </source>
</evidence>
<dbReference type="AlphaFoldDB" id="A0A496PGM0"/>
<dbReference type="EMBL" id="QQXL01000008">
    <property type="protein sequence ID" value="RKW69626.1"/>
    <property type="molecule type" value="Genomic_DNA"/>
</dbReference>
<protein>
    <submittedName>
        <fullName evidence="3">TerD family protein</fullName>
    </submittedName>
</protein>
<organism evidence="3 4">
    <name type="scientific">Galactobacter caseinivorans</name>
    <dbReference type="NCBI Taxonomy" id="2676123"/>
    <lineage>
        <taxon>Bacteria</taxon>
        <taxon>Bacillati</taxon>
        <taxon>Actinomycetota</taxon>
        <taxon>Actinomycetes</taxon>
        <taxon>Micrococcales</taxon>
        <taxon>Micrococcaceae</taxon>
        <taxon>Galactobacter</taxon>
    </lineage>
</organism>
<accession>A0A496PGM0</accession>
<dbReference type="InterPro" id="IPR003325">
    <property type="entry name" value="TerD"/>
</dbReference>